<dbReference type="AlphaFoldDB" id="A0A1J7JQ47"/>
<evidence type="ECO:0000313" key="2">
    <source>
        <dbReference type="Proteomes" id="UP000182658"/>
    </source>
</evidence>
<accession>A0A1J7JQ47</accession>
<dbReference type="InParanoid" id="A0A1J7JQ47"/>
<reference evidence="1 2" key="1">
    <citation type="submission" date="2016-10" db="EMBL/GenBank/DDBJ databases">
        <title>Draft genome sequence of Coniochaeta ligniaria NRRL30616, a lignocellulolytic fungus for bioabatement of inhibitors in plant biomass hydrolysates.</title>
        <authorList>
            <consortium name="DOE Joint Genome Institute"/>
            <person name="Jimenez D.J."/>
            <person name="Hector R.E."/>
            <person name="Riley R."/>
            <person name="Sun H."/>
            <person name="Grigoriev I.V."/>
            <person name="Van Elsas J.D."/>
            <person name="Nichols N.N."/>
        </authorList>
    </citation>
    <scope>NUCLEOTIDE SEQUENCE [LARGE SCALE GENOMIC DNA]</scope>
    <source>
        <strain evidence="1 2">NRRL 30616</strain>
    </source>
</reference>
<gene>
    <name evidence="1" type="ORF">CONLIGDRAFT_348673</name>
</gene>
<evidence type="ECO:0000313" key="1">
    <source>
        <dbReference type="EMBL" id="OIW29866.1"/>
    </source>
</evidence>
<name>A0A1J7JQ47_9PEZI</name>
<organism evidence="1 2">
    <name type="scientific">Coniochaeta ligniaria NRRL 30616</name>
    <dbReference type="NCBI Taxonomy" id="1408157"/>
    <lineage>
        <taxon>Eukaryota</taxon>
        <taxon>Fungi</taxon>
        <taxon>Dikarya</taxon>
        <taxon>Ascomycota</taxon>
        <taxon>Pezizomycotina</taxon>
        <taxon>Sordariomycetes</taxon>
        <taxon>Sordariomycetidae</taxon>
        <taxon>Coniochaetales</taxon>
        <taxon>Coniochaetaceae</taxon>
        <taxon>Coniochaeta</taxon>
    </lineage>
</organism>
<dbReference type="Proteomes" id="UP000182658">
    <property type="component" value="Unassembled WGS sequence"/>
</dbReference>
<sequence>MCFCSFVVAAMLELDESLQHAATAGHRPGTRSSPGGRANVSVSVEGAVLPPCHNAISSYQLWPFQATPLYLFFSSPLSASRESLEREKEGLNLRAVNANCESRDRLELASLPGRQHSRCLTHHNKLPYPRSRQPDSVHC</sequence>
<proteinExistence type="predicted"/>
<keyword evidence="2" id="KW-1185">Reference proteome</keyword>
<dbReference type="EMBL" id="KV875097">
    <property type="protein sequence ID" value="OIW29866.1"/>
    <property type="molecule type" value="Genomic_DNA"/>
</dbReference>
<protein>
    <submittedName>
        <fullName evidence="1">Uncharacterized protein</fullName>
    </submittedName>
</protein>